<dbReference type="InterPro" id="IPR003392">
    <property type="entry name" value="PTHD_SSD"/>
</dbReference>
<evidence type="ECO:0000256" key="6">
    <source>
        <dbReference type="ARBA" id="ARBA00023180"/>
    </source>
</evidence>
<feature type="transmembrane region" description="Helical" evidence="7">
    <location>
        <begin position="294"/>
        <end position="327"/>
    </location>
</feature>
<name>A0ABM1BQP7_LIMPO</name>
<dbReference type="PANTHER" id="PTHR10796:SF92">
    <property type="entry name" value="PATCHED-RELATED, ISOFORM A"/>
    <property type="match status" value="1"/>
</dbReference>
<dbReference type="PROSITE" id="PS50156">
    <property type="entry name" value="SSD"/>
    <property type="match status" value="1"/>
</dbReference>
<keyword evidence="6" id="KW-0325">Glycoprotein</keyword>
<evidence type="ECO:0000256" key="4">
    <source>
        <dbReference type="ARBA" id="ARBA00022989"/>
    </source>
</evidence>
<keyword evidence="3 7" id="KW-0812">Transmembrane</keyword>
<keyword evidence="5 7" id="KW-0472">Membrane</keyword>
<comment type="subcellular location">
    <subcellularLocation>
        <location evidence="1">Membrane</location>
        <topology evidence="1">Multi-pass membrane protein</topology>
    </subcellularLocation>
</comment>
<comment type="similarity">
    <text evidence="2">Belongs to the patched family.</text>
</comment>
<feature type="transmembrane region" description="Helical" evidence="7">
    <location>
        <begin position="266"/>
        <end position="288"/>
    </location>
</feature>
<dbReference type="Proteomes" id="UP000694941">
    <property type="component" value="Unplaced"/>
</dbReference>
<dbReference type="PANTHER" id="PTHR10796">
    <property type="entry name" value="PATCHED-RELATED"/>
    <property type="match status" value="1"/>
</dbReference>
<proteinExistence type="inferred from homology"/>
<protein>
    <submittedName>
        <fullName evidence="10">Patched domain-containing protein 1-like</fullName>
    </submittedName>
</protein>
<evidence type="ECO:0000256" key="3">
    <source>
        <dbReference type="ARBA" id="ARBA00022692"/>
    </source>
</evidence>
<evidence type="ECO:0000313" key="10">
    <source>
        <dbReference type="RefSeq" id="XP_013786810.2"/>
    </source>
</evidence>
<feature type="domain" description="SSD" evidence="8">
    <location>
        <begin position="261"/>
        <end position="335"/>
    </location>
</feature>
<dbReference type="Pfam" id="PF02460">
    <property type="entry name" value="Patched"/>
    <property type="match status" value="1"/>
</dbReference>
<dbReference type="RefSeq" id="XP_013786810.2">
    <property type="nucleotide sequence ID" value="XM_013931356.2"/>
</dbReference>
<dbReference type="InterPro" id="IPR051697">
    <property type="entry name" value="Patched_domain-protein"/>
</dbReference>
<sequence length="335" mass="38417">MKFDCVDRLVSWLFGRLGYHVGLRPGYFVIVPLLVSFILATGFQRVVYEDDPEYLFSPVDGRSRTERRIIESLFPMNTTESFDFGRATRMGRLARVVLDTKDGGTVLREHIYNQLLYMDAIIQNITITWDGNIYQYKDLCAKVGRSCYSNDMLDFKERIKDIENRTYLLKYPIMFNRVILKRYNMLASLGGVTVDESGHVEKALAYSLFYPLDIDVRHGDERAGLWERKFLVVMENMELEYVNIGYFVSDSLESELEKNTQAVTPFFSITMIVMLSFSVVTCMMSDWVRSKPWLGILGCISSVIAVAAAFGLIIYCGFLFIGINFAAPFLMLGKL</sequence>
<organism evidence="9 10">
    <name type="scientific">Limulus polyphemus</name>
    <name type="common">Atlantic horseshoe crab</name>
    <dbReference type="NCBI Taxonomy" id="6850"/>
    <lineage>
        <taxon>Eukaryota</taxon>
        <taxon>Metazoa</taxon>
        <taxon>Ecdysozoa</taxon>
        <taxon>Arthropoda</taxon>
        <taxon>Chelicerata</taxon>
        <taxon>Merostomata</taxon>
        <taxon>Xiphosura</taxon>
        <taxon>Limulidae</taxon>
        <taxon>Limulus</taxon>
    </lineage>
</organism>
<dbReference type="GeneID" id="106470790"/>
<keyword evidence="4 7" id="KW-1133">Transmembrane helix</keyword>
<feature type="transmembrane region" description="Helical" evidence="7">
    <location>
        <begin position="27"/>
        <end position="48"/>
    </location>
</feature>
<keyword evidence="9" id="KW-1185">Reference proteome</keyword>
<evidence type="ECO:0000256" key="5">
    <source>
        <dbReference type="ARBA" id="ARBA00023136"/>
    </source>
</evidence>
<accession>A0ABM1BQP7</accession>
<evidence type="ECO:0000256" key="1">
    <source>
        <dbReference type="ARBA" id="ARBA00004141"/>
    </source>
</evidence>
<gene>
    <name evidence="10" type="primary">LOC106470790</name>
</gene>
<dbReference type="InterPro" id="IPR000731">
    <property type="entry name" value="SSD"/>
</dbReference>
<evidence type="ECO:0000256" key="2">
    <source>
        <dbReference type="ARBA" id="ARBA00005585"/>
    </source>
</evidence>
<evidence type="ECO:0000259" key="8">
    <source>
        <dbReference type="PROSITE" id="PS50156"/>
    </source>
</evidence>
<evidence type="ECO:0000256" key="7">
    <source>
        <dbReference type="SAM" id="Phobius"/>
    </source>
</evidence>
<reference evidence="10" key="1">
    <citation type="submission" date="2025-08" db="UniProtKB">
        <authorList>
            <consortium name="RefSeq"/>
        </authorList>
    </citation>
    <scope>IDENTIFICATION</scope>
    <source>
        <tissue evidence="10">Muscle</tissue>
    </source>
</reference>
<evidence type="ECO:0000313" key="9">
    <source>
        <dbReference type="Proteomes" id="UP000694941"/>
    </source>
</evidence>